<evidence type="ECO:0000313" key="6">
    <source>
        <dbReference type="Proteomes" id="UP000190797"/>
    </source>
</evidence>
<dbReference type="NCBIfam" id="NF010663">
    <property type="entry name" value="PRK14059.1-1"/>
    <property type="match status" value="1"/>
</dbReference>
<dbReference type="SUPFAM" id="SSF53597">
    <property type="entry name" value="Dihydrofolate reductase-like"/>
    <property type="match status" value="1"/>
</dbReference>
<accession>A0A1U9ZQV7</accession>
<sequence>MCQGRGVRRIYPDIQDNPDIAQAYAYPESRPWLRLNMVASADGAAWLKGRSGPLSSTGDKRIFQTLRGLADVVVAGASTVRKEGYGPVPPRDWWAGLREGRPEVPPIAVITRSLALDLDGELFCDAPSRTIVITCEAAPHERRQEAAKRADLIVAGEERVDMGRAVAELHQRGLTRVLCEGGPRINAQLSAAGLVDELCLSISPLLVGGGAARIQNGEPAQVTLDLSQVLEEDGVLFCKYTRAAHGDDEGARP</sequence>
<feature type="domain" description="Bacterial bifunctional deaminase-reductase C-terminal" evidence="4">
    <location>
        <begin position="31"/>
        <end position="229"/>
    </location>
</feature>
<dbReference type="InterPro" id="IPR050765">
    <property type="entry name" value="Riboflavin_Biosynth_HTPR"/>
</dbReference>
<dbReference type="PANTHER" id="PTHR38011:SF7">
    <property type="entry name" value="2,5-DIAMINO-6-RIBOSYLAMINO-4(3H)-PYRIMIDINONE 5'-PHOSPHATE REDUCTASE"/>
    <property type="match status" value="1"/>
</dbReference>
<keyword evidence="2" id="KW-0521">NADP</keyword>
<keyword evidence="6" id="KW-1185">Reference proteome</keyword>
<dbReference type="EMBL" id="CP017717">
    <property type="protein sequence ID" value="AQZ60327.1"/>
    <property type="molecule type" value="Genomic_DNA"/>
</dbReference>
<proteinExistence type="predicted"/>
<evidence type="ECO:0000256" key="3">
    <source>
        <dbReference type="ARBA" id="ARBA00023002"/>
    </source>
</evidence>
<dbReference type="Proteomes" id="UP000190797">
    <property type="component" value="Chromosome"/>
</dbReference>
<dbReference type="GO" id="GO:0009231">
    <property type="term" value="P:riboflavin biosynthetic process"/>
    <property type="evidence" value="ECO:0007669"/>
    <property type="project" value="InterPro"/>
</dbReference>
<dbReference type="InterPro" id="IPR002734">
    <property type="entry name" value="RibDG_C"/>
</dbReference>
<reference evidence="6" key="1">
    <citation type="journal article" date="2017" name="Med. Chem. Commun.">
        <title>Nonomuraea sp. ATCC 55076 harbours the largest actinomycete chromosome to date and the kistamicin biosynthetic gene cluster.</title>
        <authorList>
            <person name="Nazari B."/>
            <person name="Forneris C.C."/>
            <person name="Gibson M.I."/>
            <person name="Moon K."/>
            <person name="Schramma K.R."/>
            <person name="Seyedsayamdost M.R."/>
        </authorList>
    </citation>
    <scope>NUCLEOTIDE SEQUENCE [LARGE SCALE GENOMIC DNA]</scope>
    <source>
        <strain evidence="6">ATCC 55076</strain>
    </source>
</reference>
<evidence type="ECO:0000256" key="2">
    <source>
        <dbReference type="ARBA" id="ARBA00022857"/>
    </source>
</evidence>
<name>A0A1U9ZQV7_9ACTN</name>
<protein>
    <recommendedName>
        <fullName evidence="4">Bacterial bifunctional deaminase-reductase C-terminal domain-containing protein</fullName>
    </recommendedName>
</protein>
<organism evidence="5 6">
    <name type="scientific">[Actinomadura] parvosata subsp. kistnae</name>
    <dbReference type="NCBI Taxonomy" id="1909395"/>
    <lineage>
        <taxon>Bacteria</taxon>
        <taxon>Bacillati</taxon>
        <taxon>Actinomycetota</taxon>
        <taxon>Actinomycetes</taxon>
        <taxon>Streptosporangiales</taxon>
        <taxon>Streptosporangiaceae</taxon>
        <taxon>Nonomuraea</taxon>
    </lineage>
</organism>
<dbReference type="STRING" id="1909395.BKM31_01275"/>
<keyword evidence="3" id="KW-0560">Oxidoreductase</keyword>
<dbReference type="Pfam" id="PF01872">
    <property type="entry name" value="RibD_C"/>
    <property type="match status" value="1"/>
</dbReference>
<gene>
    <name evidence="5" type="ORF">BKM31_01275</name>
</gene>
<dbReference type="OrthoDB" id="5243299at2"/>
<dbReference type="PANTHER" id="PTHR38011">
    <property type="entry name" value="DIHYDROFOLATE REDUCTASE FAMILY PROTEIN (AFU_ORTHOLOGUE AFUA_8G06820)"/>
    <property type="match status" value="1"/>
</dbReference>
<dbReference type="GO" id="GO:0008703">
    <property type="term" value="F:5-amino-6-(5-phosphoribosylamino)uracil reductase activity"/>
    <property type="evidence" value="ECO:0007669"/>
    <property type="project" value="InterPro"/>
</dbReference>
<evidence type="ECO:0000256" key="1">
    <source>
        <dbReference type="ARBA" id="ARBA00005104"/>
    </source>
</evidence>
<dbReference type="Gene3D" id="3.40.430.10">
    <property type="entry name" value="Dihydrofolate Reductase, subunit A"/>
    <property type="match status" value="1"/>
</dbReference>
<dbReference type="InterPro" id="IPR024072">
    <property type="entry name" value="DHFR-like_dom_sf"/>
</dbReference>
<evidence type="ECO:0000259" key="4">
    <source>
        <dbReference type="Pfam" id="PF01872"/>
    </source>
</evidence>
<dbReference type="KEGG" id="noa:BKM31_01275"/>
<dbReference type="AlphaFoldDB" id="A0A1U9ZQV7"/>
<comment type="pathway">
    <text evidence="1">Cofactor biosynthesis; riboflavin biosynthesis.</text>
</comment>
<evidence type="ECO:0000313" key="5">
    <source>
        <dbReference type="EMBL" id="AQZ60327.1"/>
    </source>
</evidence>